<dbReference type="Gramene" id="TVU17466">
    <property type="protein sequence ID" value="TVU17466"/>
    <property type="gene ID" value="EJB05_33504"/>
</dbReference>
<gene>
    <name evidence="1" type="ORF">EJB05_33504</name>
</gene>
<accession>A0A5J9U1F4</accession>
<keyword evidence="2" id="KW-1185">Reference proteome</keyword>
<reference evidence="1 2" key="1">
    <citation type="journal article" date="2019" name="Sci. Rep.">
        <title>A high-quality genome of Eragrostis curvula grass provides insights into Poaceae evolution and supports new strategies to enhance forage quality.</title>
        <authorList>
            <person name="Carballo J."/>
            <person name="Santos B.A.C.M."/>
            <person name="Zappacosta D."/>
            <person name="Garbus I."/>
            <person name="Selva J.P."/>
            <person name="Gallo C.A."/>
            <person name="Diaz A."/>
            <person name="Albertini E."/>
            <person name="Caccamo M."/>
            <person name="Echenique V."/>
        </authorList>
    </citation>
    <scope>NUCLEOTIDE SEQUENCE [LARGE SCALE GENOMIC DNA]</scope>
    <source>
        <strain evidence="2">cv. Victoria</strain>
        <tissue evidence="1">Leaf</tissue>
    </source>
</reference>
<evidence type="ECO:0000313" key="2">
    <source>
        <dbReference type="Proteomes" id="UP000324897"/>
    </source>
</evidence>
<organism evidence="1 2">
    <name type="scientific">Eragrostis curvula</name>
    <name type="common">weeping love grass</name>
    <dbReference type="NCBI Taxonomy" id="38414"/>
    <lineage>
        <taxon>Eukaryota</taxon>
        <taxon>Viridiplantae</taxon>
        <taxon>Streptophyta</taxon>
        <taxon>Embryophyta</taxon>
        <taxon>Tracheophyta</taxon>
        <taxon>Spermatophyta</taxon>
        <taxon>Magnoliopsida</taxon>
        <taxon>Liliopsida</taxon>
        <taxon>Poales</taxon>
        <taxon>Poaceae</taxon>
        <taxon>PACMAD clade</taxon>
        <taxon>Chloridoideae</taxon>
        <taxon>Eragrostideae</taxon>
        <taxon>Eragrostidinae</taxon>
        <taxon>Eragrostis</taxon>
    </lineage>
</organism>
<dbReference type="EMBL" id="RWGY01000029">
    <property type="protein sequence ID" value="TVU17466.1"/>
    <property type="molecule type" value="Genomic_DNA"/>
</dbReference>
<protein>
    <submittedName>
        <fullName evidence="1">Uncharacterized protein</fullName>
    </submittedName>
</protein>
<sequence>MRVDFIFSLWNWMFDPAIHTTDQMGLKPEAGAMKGFQTRLTNASHQARQFGRDRLKDTNILEPVILTSLCPTK</sequence>
<dbReference type="Proteomes" id="UP000324897">
    <property type="component" value="Chromosome 7"/>
</dbReference>
<dbReference type="AlphaFoldDB" id="A0A5J9U1F4"/>
<evidence type="ECO:0000313" key="1">
    <source>
        <dbReference type="EMBL" id="TVU17466.1"/>
    </source>
</evidence>
<comment type="caution">
    <text evidence="1">The sequence shown here is derived from an EMBL/GenBank/DDBJ whole genome shotgun (WGS) entry which is preliminary data.</text>
</comment>
<proteinExistence type="predicted"/>
<name>A0A5J9U1F4_9POAL</name>